<dbReference type="PIRSF" id="PIRSF037238">
    <property type="entry name" value="Carboxypeptidase_G2"/>
    <property type="match status" value="1"/>
</dbReference>
<dbReference type="InterPro" id="IPR017150">
    <property type="entry name" value="Pept_M20_glutamate_carboxypep"/>
</dbReference>
<dbReference type="InterPro" id="IPR050072">
    <property type="entry name" value="Peptidase_M20A"/>
</dbReference>
<protein>
    <submittedName>
        <fullName evidence="5">M20 family peptidase</fullName>
    </submittedName>
</protein>
<dbReference type="Pfam" id="PF01546">
    <property type="entry name" value="Peptidase_M20"/>
    <property type="match status" value="1"/>
</dbReference>
<dbReference type="Proteomes" id="UP000284676">
    <property type="component" value="Unassembled WGS sequence"/>
</dbReference>
<dbReference type="Gene3D" id="3.30.70.360">
    <property type="match status" value="1"/>
</dbReference>
<dbReference type="GO" id="GO:0046872">
    <property type="term" value="F:metal ion binding"/>
    <property type="evidence" value="ECO:0007669"/>
    <property type="project" value="UniProtKB-KW"/>
</dbReference>
<dbReference type="AlphaFoldDB" id="A0A414PR40"/>
<feature type="domain" description="Peptidase M20 dimerisation" evidence="4">
    <location>
        <begin position="167"/>
        <end position="266"/>
    </location>
</feature>
<dbReference type="GO" id="GO:0016787">
    <property type="term" value="F:hydrolase activity"/>
    <property type="evidence" value="ECO:0007669"/>
    <property type="project" value="UniProtKB-KW"/>
</dbReference>
<evidence type="ECO:0000313" key="6">
    <source>
        <dbReference type="Proteomes" id="UP000284676"/>
    </source>
</evidence>
<feature type="active site" evidence="3">
    <location>
        <position position="75"/>
    </location>
</feature>
<keyword evidence="1" id="KW-0479">Metal-binding</keyword>
<accession>A0A414PR40</accession>
<evidence type="ECO:0000256" key="3">
    <source>
        <dbReference type="PIRSR" id="PIRSR037238-1"/>
    </source>
</evidence>
<dbReference type="SUPFAM" id="SSF53187">
    <property type="entry name" value="Zn-dependent exopeptidases"/>
    <property type="match status" value="1"/>
</dbReference>
<keyword evidence="2" id="KW-0378">Hydrolase</keyword>
<evidence type="ECO:0000313" key="5">
    <source>
        <dbReference type="EMBL" id="RHF70982.1"/>
    </source>
</evidence>
<feature type="active site" description="Proton acceptor" evidence="3">
    <location>
        <position position="132"/>
    </location>
</feature>
<dbReference type="EMBL" id="QRHL01000019">
    <property type="protein sequence ID" value="RHF70982.1"/>
    <property type="molecule type" value="Genomic_DNA"/>
</dbReference>
<dbReference type="Pfam" id="PF07687">
    <property type="entry name" value="M20_dimer"/>
    <property type="match status" value="1"/>
</dbReference>
<evidence type="ECO:0000256" key="1">
    <source>
        <dbReference type="ARBA" id="ARBA00022723"/>
    </source>
</evidence>
<dbReference type="CDD" id="cd03885">
    <property type="entry name" value="M20_CPDG2"/>
    <property type="match status" value="1"/>
</dbReference>
<sequence length="371" mass="41407">MDMKKFLIDLERLVNIDCGSNVPEGVQEVTEIFKKELEKDWIVEVYPQNDGKNPVLVAKNRDSEDVDLMFLGHNDTVFPRGTVPTWSYKLEGNIATGAGVYDMKSGVLSMVEVAKEFKDEDITIALVMNTDEEISSIHSRPIIEKIGAKAKYAMIFEPARKNGNAVIERKGLVKYQVEFFGKASHAGNYPQEGVNAIVEAAHWVGEISKLHNWDIKNSLNVGLIEGGSGVNIVPDYACFKFEGRSHQVEFFETIRETMKKLQENPKVEGIKVKIKEIGYRPPLVLNNKSALLRDLFDESKKEMGIRYDWEVAGGCSDGNFLGILGVGVVDAVGPVGGEAHSKNEYLDISTVEERINLAKSVVRKMIDRKII</sequence>
<dbReference type="Gene3D" id="3.40.630.10">
    <property type="entry name" value="Zn peptidases"/>
    <property type="match status" value="1"/>
</dbReference>
<evidence type="ECO:0000256" key="2">
    <source>
        <dbReference type="ARBA" id="ARBA00022801"/>
    </source>
</evidence>
<dbReference type="RefSeq" id="WP_118234563.1">
    <property type="nucleotide sequence ID" value="NZ_JAQEHD010000018.1"/>
</dbReference>
<dbReference type="SUPFAM" id="SSF55031">
    <property type="entry name" value="Bacterial exopeptidase dimerisation domain"/>
    <property type="match status" value="1"/>
</dbReference>
<dbReference type="InterPro" id="IPR011650">
    <property type="entry name" value="Peptidase_M20_dimer"/>
</dbReference>
<name>A0A414PR40_FUSMR</name>
<dbReference type="PANTHER" id="PTHR43808">
    <property type="entry name" value="ACETYLORNITHINE DEACETYLASE"/>
    <property type="match status" value="1"/>
</dbReference>
<organism evidence="5 6">
    <name type="scientific">Fusobacterium mortiferum</name>
    <dbReference type="NCBI Taxonomy" id="850"/>
    <lineage>
        <taxon>Bacteria</taxon>
        <taxon>Fusobacteriati</taxon>
        <taxon>Fusobacteriota</taxon>
        <taxon>Fusobacteriia</taxon>
        <taxon>Fusobacteriales</taxon>
        <taxon>Fusobacteriaceae</taxon>
        <taxon>Fusobacterium</taxon>
    </lineage>
</organism>
<dbReference type="PANTHER" id="PTHR43808:SF9">
    <property type="entry name" value="BLL0789 PROTEIN"/>
    <property type="match status" value="1"/>
</dbReference>
<gene>
    <name evidence="5" type="ORF">DW663_09405</name>
</gene>
<comment type="caution">
    <text evidence="5">The sequence shown here is derived from an EMBL/GenBank/DDBJ whole genome shotgun (WGS) entry which is preliminary data.</text>
</comment>
<reference evidence="5 6" key="1">
    <citation type="submission" date="2018-08" db="EMBL/GenBank/DDBJ databases">
        <title>A genome reference for cultivated species of the human gut microbiota.</title>
        <authorList>
            <person name="Zou Y."/>
            <person name="Xue W."/>
            <person name="Luo G."/>
        </authorList>
    </citation>
    <scope>NUCLEOTIDE SEQUENCE [LARGE SCALE GENOMIC DNA]</scope>
    <source>
        <strain evidence="5 6">AM25-1</strain>
    </source>
</reference>
<proteinExistence type="predicted"/>
<dbReference type="InterPro" id="IPR002933">
    <property type="entry name" value="Peptidase_M20"/>
</dbReference>
<evidence type="ECO:0000259" key="4">
    <source>
        <dbReference type="Pfam" id="PF07687"/>
    </source>
</evidence>
<dbReference type="InterPro" id="IPR036264">
    <property type="entry name" value="Bact_exopeptidase_dim_dom"/>
</dbReference>